<comment type="caution">
    <text evidence="2">The sequence shown here is derived from an EMBL/GenBank/DDBJ whole genome shotgun (WGS) entry which is preliminary data.</text>
</comment>
<organism evidence="2 3">
    <name type="scientific">Allohahella marinimesophila</name>
    <dbReference type="NCBI Taxonomy" id="1054972"/>
    <lineage>
        <taxon>Bacteria</taxon>
        <taxon>Pseudomonadati</taxon>
        <taxon>Pseudomonadota</taxon>
        <taxon>Gammaproteobacteria</taxon>
        <taxon>Oceanospirillales</taxon>
        <taxon>Hahellaceae</taxon>
        <taxon>Allohahella</taxon>
    </lineage>
</organism>
<dbReference type="RefSeq" id="WP_344806251.1">
    <property type="nucleotide sequence ID" value="NZ_BAABBO010000009.1"/>
</dbReference>
<dbReference type="EMBL" id="BAABBO010000009">
    <property type="protein sequence ID" value="GAA3963850.1"/>
    <property type="molecule type" value="Genomic_DNA"/>
</dbReference>
<dbReference type="CDD" id="cd02440">
    <property type="entry name" value="AdoMet_MTases"/>
    <property type="match status" value="1"/>
</dbReference>
<dbReference type="InterPro" id="IPR029063">
    <property type="entry name" value="SAM-dependent_MTases_sf"/>
</dbReference>
<reference evidence="3" key="1">
    <citation type="journal article" date="2019" name="Int. J. Syst. Evol. Microbiol.">
        <title>The Global Catalogue of Microorganisms (GCM) 10K type strain sequencing project: providing services to taxonomists for standard genome sequencing and annotation.</title>
        <authorList>
            <consortium name="The Broad Institute Genomics Platform"/>
            <consortium name="The Broad Institute Genome Sequencing Center for Infectious Disease"/>
            <person name="Wu L."/>
            <person name="Ma J."/>
        </authorList>
    </citation>
    <scope>NUCLEOTIDE SEQUENCE [LARGE SCALE GENOMIC DNA]</scope>
    <source>
        <strain evidence="3">JCM 17555</strain>
    </source>
</reference>
<keyword evidence="1" id="KW-0175">Coiled coil</keyword>
<name>A0ABP7PE76_9GAMM</name>
<keyword evidence="3" id="KW-1185">Reference proteome</keyword>
<evidence type="ECO:0000256" key="1">
    <source>
        <dbReference type="SAM" id="Coils"/>
    </source>
</evidence>
<feature type="coiled-coil region" evidence="1">
    <location>
        <begin position="26"/>
        <end position="53"/>
    </location>
</feature>
<protein>
    <submittedName>
        <fullName evidence="2">Cyclopropane-fatty-acyl-phospholipid synthase family protein</fullName>
    </submittedName>
</protein>
<proteinExistence type="predicted"/>
<dbReference type="SUPFAM" id="SSF53335">
    <property type="entry name" value="S-adenosyl-L-methionine-dependent methyltransferases"/>
    <property type="match status" value="1"/>
</dbReference>
<evidence type="ECO:0000313" key="2">
    <source>
        <dbReference type="EMBL" id="GAA3963850.1"/>
    </source>
</evidence>
<dbReference type="PANTHER" id="PTHR43832">
    <property type="match status" value="1"/>
</dbReference>
<dbReference type="Pfam" id="PF02353">
    <property type="entry name" value="CMAS"/>
    <property type="match status" value="1"/>
</dbReference>
<sequence>MNVIKLAEDGWLPDLMIRFGIRRLCVDRLKTEKRLLKNSNNHFQQRLQSLRESPIAIETEAANAQHYEVPASFYEHVLGKHLKYSACLFNSPQDSLDDAEQAMLALYCDRAALENGQRILDLGCGWGSLSLFMAARFPESNITGVSNSASQRDHIMEQARLRGLRNLDIITCDVNQLDLDEGMFDRVVSVEMLEHVRNYQNLFENISKWLTHDGLFFAHIFCHQELMYPFEAEGSSNWMGRHFFTGGLMPAVDTFSHFNDHLLIEQQWLVNGTNYALTAERWLENLDRNRTQIESAFRATLGEKEATVWIQRWRMFFMACAELFGYNDGNEWLVGHYLFCKRS</sequence>
<dbReference type="PANTHER" id="PTHR43832:SF1">
    <property type="entry name" value="S-ADENOSYL-L-METHIONINE-DEPENDENT METHYLTRANSFERASES SUPERFAMILY PROTEIN"/>
    <property type="match status" value="1"/>
</dbReference>
<gene>
    <name evidence="2" type="ORF">GCM10022278_22090</name>
</gene>
<dbReference type="Gene3D" id="3.40.50.150">
    <property type="entry name" value="Vaccinia Virus protein VP39"/>
    <property type="match status" value="1"/>
</dbReference>
<evidence type="ECO:0000313" key="3">
    <source>
        <dbReference type="Proteomes" id="UP001501337"/>
    </source>
</evidence>
<dbReference type="Proteomes" id="UP001501337">
    <property type="component" value="Unassembled WGS sequence"/>
</dbReference>
<accession>A0ABP7PE76</accession>